<accession>A0A386UNA9</accession>
<proteinExistence type="predicted"/>
<dbReference type="EMBL" id="CP031078">
    <property type="protein sequence ID" value="AYF02184.1"/>
    <property type="molecule type" value="Genomic_DNA"/>
</dbReference>
<dbReference type="RefSeq" id="WP_120442571.1">
    <property type="nucleotide sequence ID" value="NZ_CP031078.1"/>
</dbReference>
<gene>
    <name evidence="1" type="ORF">PY32053_02591</name>
</gene>
<dbReference type="Proteomes" id="UP000272010">
    <property type="component" value="Chromosome"/>
</dbReference>
<name>A0A386UNA9_9RHOB</name>
<protein>
    <submittedName>
        <fullName evidence="1">Uncharacterized protein</fullName>
    </submittedName>
</protein>
<organism evidence="1 2">
    <name type="scientific">Paracoccus yeei</name>
    <dbReference type="NCBI Taxonomy" id="147645"/>
    <lineage>
        <taxon>Bacteria</taxon>
        <taxon>Pseudomonadati</taxon>
        <taxon>Pseudomonadota</taxon>
        <taxon>Alphaproteobacteria</taxon>
        <taxon>Rhodobacterales</taxon>
        <taxon>Paracoccaceae</taxon>
        <taxon>Paracoccus</taxon>
    </lineage>
</organism>
<evidence type="ECO:0000313" key="2">
    <source>
        <dbReference type="Proteomes" id="UP000272010"/>
    </source>
</evidence>
<evidence type="ECO:0000313" key="1">
    <source>
        <dbReference type="EMBL" id="AYF02184.1"/>
    </source>
</evidence>
<sequence length="88" mass="9766">MRIDLPVKPALLPYCRRLIAEGMDPRTVLHVYRGNTLCFAPAPLALFAALATEERADRSIRFVRYSETASQGDEYASVAGEMARAAHE</sequence>
<reference evidence="2" key="1">
    <citation type="submission" date="2018-07" db="EMBL/GenBank/DDBJ databases">
        <title>Genome Structure of the Opportunistic Pathogen Paracoccus yeei (Alphaproteobacteria) and Identification of Putative Virulence Factors.</title>
        <authorList>
            <person name="Lasek R."/>
            <person name="Szuplewska M."/>
            <person name="Mitura M."/>
            <person name="Decewicz P."/>
            <person name="Chmielowska C."/>
            <person name="Pawlot A."/>
            <person name="Sentkowska D."/>
            <person name="Czarnecki J."/>
            <person name="Bartosik D."/>
        </authorList>
    </citation>
    <scope>NUCLEOTIDE SEQUENCE [LARGE SCALE GENOMIC DNA]</scope>
    <source>
        <strain evidence="2">CCUG 32053</strain>
    </source>
</reference>
<dbReference type="AlphaFoldDB" id="A0A386UNA9"/>